<evidence type="ECO:0000313" key="3">
    <source>
        <dbReference type="Proteomes" id="UP000233551"/>
    </source>
</evidence>
<keyword evidence="3" id="KW-1185">Reference proteome</keyword>
<comment type="caution">
    <text evidence="2">The sequence shown here is derived from an EMBL/GenBank/DDBJ whole genome shotgun (WGS) entry which is preliminary data.</text>
</comment>
<evidence type="ECO:0000313" key="2">
    <source>
        <dbReference type="EMBL" id="PKI70264.1"/>
    </source>
</evidence>
<name>A0A2I0KP52_PUNGR</name>
<dbReference type="STRING" id="22663.A0A2I0KP52"/>
<proteinExistence type="predicted"/>
<dbReference type="AlphaFoldDB" id="A0A2I0KP52"/>
<sequence>MAHFIPCRKTDDATHIVDLFFMEVVRLHGIPKTIVSDWDGLDSRTNPFGERGNDEDRGHGNEVDAQELRSQIRNVGADAQDLGGLLVPSGPITRAKARQI</sequence>
<dbReference type="PANTHER" id="PTHR35046">
    <property type="entry name" value="ZINC KNUCKLE (CCHC-TYPE) FAMILY PROTEIN"/>
    <property type="match status" value="1"/>
</dbReference>
<dbReference type="Proteomes" id="UP000233551">
    <property type="component" value="Unassembled WGS sequence"/>
</dbReference>
<dbReference type="PANTHER" id="PTHR35046:SF9">
    <property type="entry name" value="RNA-DIRECTED DNA POLYMERASE"/>
    <property type="match status" value="1"/>
</dbReference>
<feature type="region of interest" description="Disordered" evidence="1">
    <location>
        <begin position="41"/>
        <end position="63"/>
    </location>
</feature>
<gene>
    <name evidence="2" type="ORF">CRG98_009341</name>
</gene>
<evidence type="ECO:0000256" key="1">
    <source>
        <dbReference type="SAM" id="MobiDB-lite"/>
    </source>
</evidence>
<organism evidence="2 3">
    <name type="scientific">Punica granatum</name>
    <name type="common">Pomegranate</name>
    <dbReference type="NCBI Taxonomy" id="22663"/>
    <lineage>
        <taxon>Eukaryota</taxon>
        <taxon>Viridiplantae</taxon>
        <taxon>Streptophyta</taxon>
        <taxon>Embryophyta</taxon>
        <taxon>Tracheophyta</taxon>
        <taxon>Spermatophyta</taxon>
        <taxon>Magnoliopsida</taxon>
        <taxon>eudicotyledons</taxon>
        <taxon>Gunneridae</taxon>
        <taxon>Pentapetalae</taxon>
        <taxon>rosids</taxon>
        <taxon>malvids</taxon>
        <taxon>Myrtales</taxon>
        <taxon>Lythraceae</taxon>
        <taxon>Punica</taxon>
    </lineage>
</organism>
<accession>A0A2I0KP52</accession>
<dbReference type="EMBL" id="PGOL01000465">
    <property type="protein sequence ID" value="PKI70264.1"/>
    <property type="molecule type" value="Genomic_DNA"/>
</dbReference>
<feature type="compositionally biased region" description="Basic and acidic residues" evidence="1">
    <location>
        <begin position="51"/>
        <end position="62"/>
    </location>
</feature>
<protein>
    <submittedName>
        <fullName evidence="2">Uncharacterized protein</fullName>
    </submittedName>
</protein>
<reference evidence="2 3" key="1">
    <citation type="submission" date="2017-11" db="EMBL/GenBank/DDBJ databases">
        <title>De-novo sequencing of pomegranate (Punica granatum L.) genome.</title>
        <authorList>
            <person name="Akparov Z."/>
            <person name="Amiraslanov A."/>
            <person name="Hajiyeva S."/>
            <person name="Abbasov M."/>
            <person name="Kaur K."/>
            <person name="Hamwieh A."/>
            <person name="Solovyev V."/>
            <person name="Salamov A."/>
            <person name="Braich B."/>
            <person name="Kosarev P."/>
            <person name="Mahmoud A."/>
            <person name="Hajiyev E."/>
            <person name="Babayeva S."/>
            <person name="Izzatullayeva V."/>
            <person name="Mammadov A."/>
            <person name="Mammadov A."/>
            <person name="Sharifova S."/>
            <person name="Ojaghi J."/>
            <person name="Eynullazada K."/>
            <person name="Bayramov B."/>
            <person name="Abdulazimova A."/>
            <person name="Shahmuradov I."/>
        </authorList>
    </citation>
    <scope>NUCLEOTIDE SEQUENCE [LARGE SCALE GENOMIC DNA]</scope>
    <source>
        <strain evidence="3">cv. AG2017</strain>
        <tissue evidence="2">Leaf</tissue>
    </source>
</reference>